<protein>
    <submittedName>
        <fullName evidence="2">Uncharacterized protein</fullName>
    </submittedName>
</protein>
<evidence type="ECO:0000313" key="2">
    <source>
        <dbReference type="EMBL" id="SEU24009.1"/>
    </source>
</evidence>
<feature type="transmembrane region" description="Helical" evidence="1">
    <location>
        <begin position="68"/>
        <end position="86"/>
    </location>
</feature>
<gene>
    <name evidence="2" type="ORF">SAMN05421811_10823</name>
</gene>
<dbReference type="Proteomes" id="UP000199361">
    <property type="component" value="Unassembled WGS sequence"/>
</dbReference>
<dbReference type="STRING" id="568860.SAMN05421811_10823"/>
<keyword evidence="1" id="KW-1133">Transmembrane helix</keyword>
<reference evidence="2 3" key="1">
    <citation type="submission" date="2016-10" db="EMBL/GenBank/DDBJ databases">
        <authorList>
            <person name="de Groot N.N."/>
        </authorList>
    </citation>
    <scope>NUCLEOTIDE SEQUENCE [LARGE SCALE GENOMIC DNA]</scope>
    <source>
        <strain evidence="2 3">CGMCC 4.5598</strain>
    </source>
</reference>
<keyword evidence="3" id="KW-1185">Reference proteome</keyword>
<sequence>MHDLDRLVASLAPDPGPGMTPIAKELLEEITAHPVAAHSVTVSPAIASPDTVSPATEQARVPRRRRTWVTVPALAALATLLSFGVAQAPASAALDIRLVDGAYVITVKDLMAEPEVYQRELKARGLDITLEVVPTSASQAGGIFVLHDLDRLRAGHAVSAEGPITTIDAPGTCARSAGCPIGVKVPADFDKKAQITLGRPAGPGEKYRMPPGIAMPGEPLHCVAYVNKSVAEVGAMLRERGVTPSYVADWQRAQPSAPAGWYVHEGVMSADGEALLLVGPEPRAVDQHAKPRC</sequence>
<name>A0A1I0KHJ1_9ACTN</name>
<organism evidence="2 3">
    <name type="scientific">Nonomuraea wenchangensis</name>
    <dbReference type="NCBI Taxonomy" id="568860"/>
    <lineage>
        <taxon>Bacteria</taxon>
        <taxon>Bacillati</taxon>
        <taxon>Actinomycetota</taxon>
        <taxon>Actinomycetes</taxon>
        <taxon>Streptosporangiales</taxon>
        <taxon>Streptosporangiaceae</taxon>
        <taxon>Nonomuraea</taxon>
    </lineage>
</organism>
<accession>A0A1I0KHJ1</accession>
<dbReference type="OrthoDB" id="3826074at2"/>
<dbReference type="EMBL" id="FOHX01000008">
    <property type="protein sequence ID" value="SEU24009.1"/>
    <property type="molecule type" value="Genomic_DNA"/>
</dbReference>
<evidence type="ECO:0000313" key="3">
    <source>
        <dbReference type="Proteomes" id="UP000199361"/>
    </source>
</evidence>
<dbReference type="AlphaFoldDB" id="A0A1I0KHJ1"/>
<proteinExistence type="predicted"/>
<keyword evidence="1" id="KW-0812">Transmembrane</keyword>
<keyword evidence="1" id="KW-0472">Membrane</keyword>
<evidence type="ECO:0000256" key="1">
    <source>
        <dbReference type="SAM" id="Phobius"/>
    </source>
</evidence>
<dbReference type="RefSeq" id="WP_091085446.1">
    <property type="nucleotide sequence ID" value="NZ_FOHX01000008.1"/>
</dbReference>